<organism evidence="1 2">
    <name type="scientific">Necator americanus</name>
    <name type="common">Human hookworm</name>
    <dbReference type="NCBI Taxonomy" id="51031"/>
    <lineage>
        <taxon>Eukaryota</taxon>
        <taxon>Metazoa</taxon>
        <taxon>Ecdysozoa</taxon>
        <taxon>Nematoda</taxon>
        <taxon>Chromadorea</taxon>
        <taxon>Rhabditida</taxon>
        <taxon>Rhabditina</taxon>
        <taxon>Rhabditomorpha</taxon>
        <taxon>Strongyloidea</taxon>
        <taxon>Ancylostomatidae</taxon>
        <taxon>Bunostominae</taxon>
        <taxon>Necator</taxon>
    </lineage>
</organism>
<evidence type="ECO:0000313" key="1">
    <source>
        <dbReference type="EMBL" id="KAK6760096.1"/>
    </source>
</evidence>
<keyword evidence="2" id="KW-1185">Reference proteome</keyword>
<name>A0ABR1EDQ1_NECAM</name>
<dbReference type="Proteomes" id="UP001303046">
    <property type="component" value="Unassembled WGS sequence"/>
</dbReference>
<dbReference type="EMBL" id="JAVFWL010000006">
    <property type="protein sequence ID" value="KAK6760096.1"/>
    <property type="molecule type" value="Genomic_DNA"/>
</dbReference>
<sequence length="156" mass="18087">MFQEKNSPKSIKGTLAINNLCASSQFGCSSFLLHNHRKNEDKCRHNQYHISNGNRSKRFISHLWNELSRELHETWHDVAALPMGYYSAMNRRRQSDETEDAQRRNQFFPQILIEIVRGFDEKVSRTRKVSDQDRIERRSSGTVDCSKVVASCRGGA</sequence>
<accession>A0ABR1EDQ1</accession>
<comment type="caution">
    <text evidence="1">The sequence shown here is derived from an EMBL/GenBank/DDBJ whole genome shotgun (WGS) entry which is preliminary data.</text>
</comment>
<gene>
    <name evidence="1" type="primary">Necator_chrX.g21725</name>
    <name evidence="1" type="ORF">RB195_021564</name>
</gene>
<reference evidence="1 2" key="1">
    <citation type="submission" date="2023-08" db="EMBL/GenBank/DDBJ databases">
        <title>A Necator americanus chromosomal reference genome.</title>
        <authorList>
            <person name="Ilik V."/>
            <person name="Petrzelkova K.J."/>
            <person name="Pardy F."/>
            <person name="Fuh T."/>
            <person name="Niatou-Singa F.S."/>
            <person name="Gouil Q."/>
            <person name="Baker L."/>
            <person name="Ritchie M.E."/>
            <person name="Jex A.R."/>
            <person name="Gazzola D."/>
            <person name="Li H."/>
            <person name="Toshio Fujiwara R."/>
            <person name="Zhan B."/>
            <person name="Aroian R.V."/>
            <person name="Pafco B."/>
            <person name="Schwarz E.M."/>
        </authorList>
    </citation>
    <scope>NUCLEOTIDE SEQUENCE [LARGE SCALE GENOMIC DNA]</scope>
    <source>
        <strain evidence="1 2">Aroian</strain>
        <tissue evidence="1">Whole animal</tissue>
    </source>
</reference>
<evidence type="ECO:0000313" key="2">
    <source>
        <dbReference type="Proteomes" id="UP001303046"/>
    </source>
</evidence>
<evidence type="ECO:0008006" key="3">
    <source>
        <dbReference type="Google" id="ProtNLM"/>
    </source>
</evidence>
<protein>
    <recommendedName>
        <fullName evidence="3">MADF domain-containing protein</fullName>
    </recommendedName>
</protein>
<proteinExistence type="predicted"/>